<evidence type="ECO:0000256" key="1">
    <source>
        <dbReference type="SAM" id="Phobius"/>
    </source>
</evidence>
<reference evidence="2" key="1">
    <citation type="journal article" date="2023" name="G3 (Bethesda)">
        <title>Whole genome assembly and annotation of the endangered Caribbean coral Acropora cervicornis.</title>
        <authorList>
            <person name="Selwyn J.D."/>
            <person name="Vollmer S.V."/>
        </authorList>
    </citation>
    <scope>NUCLEOTIDE SEQUENCE</scope>
    <source>
        <strain evidence="2">K2</strain>
    </source>
</reference>
<dbReference type="EMBL" id="JARQWQ010000002">
    <property type="protein sequence ID" value="KAK2573764.1"/>
    <property type="molecule type" value="Genomic_DNA"/>
</dbReference>
<evidence type="ECO:0000313" key="2">
    <source>
        <dbReference type="EMBL" id="KAK2573764.1"/>
    </source>
</evidence>
<comment type="caution">
    <text evidence="2">The sequence shown here is derived from an EMBL/GenBank/DDBJ whole genome shotgun (WGS) entry which is preliminary data.</text>
</comment>
<accession>A0AAD9R640</accession>
<protein>
    <submittedName>
        <fullName evidence="2">Uncharacterized protein</fullName>
    </submittedName>
</protein>
<dbReference type="AlphaFoldDB" id="A0AAD9R640"/>
<proteinExistence type="predicted"/>
<organism evidence="2 3">
    <name type="scientific">Acropora cervicornis</name>
    <name type="common">Staghorn coral</name>
    <dbReference type="NCBI Taxonomy" id="6130"/>
    <lineage>
        <taxon>Eukaryota</taxon>
        <taxon>Metazoa</taxon>
        <taxon>Cnidaria</taxon>
        <taxon>Anthozoa</taxon>
        <taxon>Hexacorallia</taxon>
        <taxon>Scleractinia</taxon>
        <taxon>Astrocoeniina</taxon>
        <taxon>Acroporidae</taxon>
        <taxon>Acropora</taxon>
    </lineage>
</organism>
<keyword evidence="1" id="KW-0472">Membrane</keyword>
<dbReference type="Proteomes" id="UP001249851">
    <property type="component" value="Unassembled WGS sequence"/>
</dbReference>
<evidence type="ECO:0000313" key="3">
    <source>
        <dbReference type="Proteomes" id="UP001249851"/>
    </source>
</evidence>
<name>A0AAD9R640_ACRCE</name>
<keyword evidence="1" id="KW-1133">Transmembrane helix</keyword>
<keyword evidence="3" id="KW-1185">Reference proteome</keyword>
<gene>
    <name evidence="2" type="ORF">P5673_001454</name>
</gene>
<reference evidence="2" key="2">
    <citation type="journal article" date="2023" name="Science">
        <title>Genomic signatures of disease resistance in endangered staghorn corals.</title>
        <authorList>
            <person name="Vollmer S.V."/>
            <person name="Selwyn J.D."/>
            <person name="Despard B.A."/>
            <person name="Roesel C.L."/>
        </authorList>
    </citation>
    <scope>NUCLEOTIDE SEQUENCE</scope>
    <source>
        <strain evidence="2">K2</strain>
    </source>
</reference>
<keyword evidence="1" id="KW-0812">Transmembrane</keyword>
<feature type="transmembrane region" description="Helical" evidence="1">
    <location>
        <begin position="20"/>
        <end position="37"/>
    </location>
</feature>
<sequence length="62" mass="7149">MANVSSSTDGPRKIRIIRDFGVFFGTIAMVTALCLMVERTMKAKRRGFFVCTPLDQLWRYMN</sequence>